<feature type="transmembrane region" description="Helical" evidence="6">
    <location>
        <begin position="128"/>
        <end position="148"/>
    </location>
</feature>
<dbReference type="InterPro" id="IPR051258">
    <property type="entry name" value="Diverse_Substrate_Transporter"/>
</dbReference>
<feature type="transmembrane region" description="Helical" evidence="6">
    <location>
        <begin position="76"/>
        <end position="94"/>
    </location>
</feature>
<dbReference type="KEGG" id="pstg:E8M01_18300"/>
<feature type="domain" description="EamA" evidence="7">
    <location>
        <begin position="162"/>
        <end position="304"/>
    </location>
</feature>
<evidence type="ECO:0000259" key="7">
    <source>
        <dbReference type="Pfam" id="PF00892"/>
    </source>
</evidence>
<gene>
    <name evidence="8" type="ORF">E8M01_18300</name>
</gene>
<comment type="subcellular location">
    <subcellularLocation>
        <location evidence="1">Cell membrane</location>
        <topology evidence="1">Multi-pass membrane protein</topology>
    </subcellularLocation>
</comment>
<evidence type="ECO:0000256" key="2">
    <source>
        <dbReference type="ARBA" id="ARBA00022475"/>
    </source>
</evidence>
<dbReference type="OrthoDB" id="9806889at2"/>
<keyword evidence="2" id="KW-1003">Cell membrane</keyword>
<dbReference type="InterPro" id="IPR037185">
    <property type="entry name" value="EmrE-like"/>
</dbReference>
<feature type="transmembrane region" description="Helical" evidence="6">
    <location>
        <begin position="264"/>
        <end position="281"/>
    </location>
</feature>
<keyword evidence="3 6" id="KW-0812">Transmembrane</keyword>
<organism evidence="8 9">
    <name type="scientific">Phreatobacter stygius</name>
    <dbReference type="NCBI Taxonomy" id="1940610"/>
    <lineage>
        <taxon>Bacteria</taxon>
        <taxon>Pseudomonadati</taxon>
        <taxon>Pseudomonadota</taxon>
        <taxon>Alphaproteobacteria</taxon>
        <taxon>Hyphomicrobiales</taxon>
        <taxon>Phreatobacteraceae</taxon>
        <taxon>Phreatobacter</taxon>
    </lineage>
</organism>
<feature type="transmembrane region" description="Helical" evidence="6">
    <location>
        <begin position="287"/>
        <end position="306"/>
    </location>
</feature>
<dbReference type="Proteomes" id="UP000298781">
    <property type="component" value="Chromosome"/>
</dbReference>
<dbReference type="GO" id="GO:0005886">
    <property type="term" value="C:plasma membrane"/>
    <property type="evidence" value="ECO:0007669"/>
    <property type="project" value="UniProtKB-SubCell"/>
</dbReference>
<proteinExistence type="predicted"/>
<reference evidence="8 9" key="1">
    <citation type="submission" date="2019-04" db="EMBL/GenBank/DDBJ databases">
        <title>Phreatobacter aquaticus sp. nov.</title>
        <authorList>
            <person name="Choi A."/>
        </authorList>
    </citation>
    <scope>NUCLEOTIDE SEQUENCE [LARGE SCALE GENOMIC DNA]</scope>
    <source>
        <strain evidence="8 9">KCTC 52518</strain>
    </source>
</reference>
<dbReference type="EMBL" id="CP039690">
    <property type="protein sequence ID" value="QCI65990.1"/>
    <property type="molecule type" value="Genomic_DNA"/>
</dbReference>
<evidence type="ECO:0000313" key="9">
    <source>
        <dbReference type="Proteomes" id="UP000298781"/>
    </source>
</evidence>
<feature type="transmembrane region" description="Helical" evidence="6">
    <location>
        <begin position="46"/>
        <end position="64"/>
    </location>
</feature>
<dbReference type="InterPro" id="IPR000620">
    <property type="entry name" value="EamA_dom"/>
</dbReference>
<keyword evidence="4 6" id="KW-1133">Transmembrane helix</keyword>
<sequence>MTDRQASQPRVLLGIAALVATGALWGSNHVVARAVRDVVPLPSMVFWRWAIGVVVLTLIALPTLRPAWPAIRARLGDLIVGGVVGVGLFSYLLIGGAYQSIAIEVGFINATTPIWVALLGLRMGEGRVPLATWLSLALAFAGTLLIITKGDPAVIAQLDFNLGNLLSLLAAITFAWFSLRLRDWTRTIGALPLSVVTAWVALLLVFLPVYLVWLLTGGPWLIWPGQDRDFALAAIAYVGLGPTMLGNLFYLYGVVTNGPQRAAVFLYLSPVFSAGFAMIWLGEQLAWFHVAGFVAIIAGLVLLNRVGRVRVPTA</sequence>
<keyword evidence="9" id="KW-1185">Reference proteome</keyword>
<evidence type="ECO:0000256" key="3">
    <source>
        <dbReference type="ARBA" id="ARBA00022692"/>
    </source>
</evidence>
<dbReference type="AlphaFoldDB" id="A0A4D7B6T3"/>
<evidence type="ECO:0000256" key="4">
    <source>
        <dbReference type="ARBA" id="ARBA00022989"/>
    </source>
</evidence>
<feature type="transmembrane region" description="Helical" evidence="6">
    <location>
        <begin position="160"/>
        <end position="179"/>
    </location>
</feature>
<evidence type="ECO:0000313" key="8">
    <source>
        <dbReference type="EMBL" id="QCI65990.1"/>
    </source>
</evidence>
<dbReference type="PANTHER" id="PTHR42920:SF11">
    <property type="entry name" value="INNER MEMBRANE PROTEIN YTFF"/>
    <property type="match status" value="1"/>
</dbReference>
<feature type="domain" description="EamA" evidence="7">
    <location>
        <begin position="13"/>
        <end position="147"/>
    </location>
</feature>
<evidence type="ECO:0000256" key="5">
    <source>
        <dbReference type="ARBA" id="ARBA00023136"/>
    </source>
</evidence>
<feature type="transmembrane region" description="Helical" evidence="6">
    <location>
        <begin position="191"/>
        <end position="215"/>
    </location>
</feature>
<feature type="transmembrane region" description="Helical" evidence="6">
    <location>
        <begin position="230"/>
        <end position="252"/>
    </location>
</feature>
<accession>A0A4D7B6T3</accession>
<dbReference type="Pfam" id="PF00892">
    <property type="entry name" value="EamA"/>
    <property type="match status" value="2"/>
</dbReference>
<dbReference type="RefSeq" id="WP_136961436.1">
    <property type="nucleotide sequence ID" value="NZ_CP039690.1"/>
</dbReference>
<dbReference type="SUPFAM" id="SSF103481">
    <property type="entry name" value="Multidrug resistance efflux transporter EmrE"/>
    <property type="match status" value="2"/>
</dbReference>
<keyword evidence="5 6" id="KW-0472">Membrane</keyword>
<evidence type="ECO:0000256" key="6">
    <source>
        <dbReference type="SAM" id="Phobius"/>
    </source>
</evidence>
<evidence type="ECO:0000256" key="1">
    <source>
        <dbReference type="ARBA" id="ARBA00004651"/>
    </source>
</evidence>
<dbReference type="PANTHER" id="PTHR42920">
    <property type="entry name" value="OS03G0707200 PROTEIN-RELATED"/>
    <property type="match status" value="1"/>
</dbReference>
<protein>
    <submittedName>
        <fullName evidence="8">DMT family transporter</fullName>
    </submittedName>
</protein>
<name>A0A4D7B6T3_9HYPH</name>
<feature type="transmembrane region" description="Helical" evidence="6">
    <location>
        <begin position="100"/>
        <end position="121"/>
    </location>
</feature>